<reference evidence="9" key="1">
    <citation type="submission" date="2023-02" db="EMBL/GenBank/DDBJ databases">
        <authorList>
            <person name="Palmer J.M."/>
        </authorList>
    </citation>
    <scope>NUCLEOTIDE SEQUENCE</scope>
    <source>
        <strain evidence="9">FW57</strain>
    </source>
</reference>
<evidence type="ECO:0000256" key="3">
    <source>
        <dbReference type="ARBA" id="ARBA00022989"/>
    </source>
</evidence>
<feature type="transmembrane region" description="Helical" evidence="7">
    <location>
        <begin position="29"/>
        <end position="52"/>
    </location>
</feature>
<evidence type="ECO:0000256" key="1">
    <source>
        <dbReference type="ARBA" id="ARBA00004141"/>
    </source>
</evidence>
<keyword evidence="3 7" id="KW-1133">Transmembrane helix</keyword>
<proteinExistence type="inferred from homology"/>
<dbReference type="InterPro" id="IPR049326">
    <property type="entry name" value="Rhodopsin_dom_fungi"/>
</dbReference>
<dbReference type="GO" id="GO:0016020">
    <property type="term" value="C:membrane"/>
    <property type="evidence" value="ECO:0007669"/>
    <property type="project" value="UniProtKB-SubCell"/>
</dbReference>
<accession>A0AAD4F4L6</accession>
<comment type="subcellular location">
    <subcellularLocation>
        <location evidence="1">Membrane</location>
        <topology evidence="1">Multi-pass membrane protein</topology>
    </subcellularLocation>
</comment>
<comment type="similarity">
    <text evidence="5">Belongs to the SAT4 family.</text>
</comment>
<feature type="compositionally biased region" description="Basic and acidic residues" evidence="6">
    <location>
        <begin position="293"/>
        <end position="302"/>
    </location>
</feature>
<evidence type="ECO:0000259" key="8">
    <source>
        <dbReference type="Pfam" id="PF20684"/>
    </source>
</evidence>
<sequence length="302" mass="33698">MITHYGTTANGVGRDIWTLTPQNITNVLFYFYIETILYCIQVALVKLCLLLFYLRIFPGQTVRWLLWATVGFAILFGVVFFFLAIFQCSPIRYFWQHWDGEHEGKCLDLNAIAWANASTSIALDVWMLALPLAQISTLNLYWKKKVGAGLMFCVGTFVTVVSIIRLRALVVFGKSSNPTWDNYPLSLCSAVEIHVGIICTCMPTLRLLLVRLFPALGGSSSAKGYYFSGGGQMRSSKVHNSQGRTLKGGIIREQTSAVQYDDDETSLVQMRDLTHAHDAHEHLKSNPESGHGTSHEAIRAAP</sequence>
<name>A0AAD4F4L6_9PEZI</name>
<comment type="caution">
    <text evidence="9">The sequence shown here is derived from an EMBL/GenBank/DDBJ whole genome shotgun (WGS) entry which is preliminary data.</text>
</comment>
<protein>
    <recommendedName>
        <fullName evidence="8">Rhodopsin domain-containing protein</fullName>
    </recommendedName>
</protein>
<dbReference type="Pfam" id="PF20684">
    <property type="entry name" value="Fung_rhodopsin"/>
    <property type="match status" value="1"/>
</dbReference>
<dbReference type="InterPro" id="IPR052337">
    <property type="entry name" value="SAT4-like"/>
</dbReference>
<gene>
    <name evidence="9" type="ORF">NEMBOFW57_003113</name>
</gene>
<dbReference type="EMBL" id="JAHCVI010000001">
    <property type="protein sequence ID" value="KAG7293067.1"/>
    <property type="molecule type" value="Genomic_DNA"/>
</dbReference>
<dbReference type="Proteomes" id="UP001197093">
    <property type="component" value="Unassembled WGS sequence"/>
</dbReference>
<feature type="region of interest" description="Disordered" evidence="6">
    <location>
        <begin position="282"/>
        <end position="302"/>
    </location>
</feature>
<evidence type="ECO:0000256" key="2">
    <source>
        <dbReference type="ARBA" id="ARBA00022692"/>
    </source>
</evidence>
<dbReference type="AlphaFoldDB" id="A0AAD4F4L6"/>
<feature type="transmembrane region" description="Helical" evidence="7">
    <location>
        <begin position="64"/>
        <end position="86"/>
    </location>
</feature>
<feature type="transmembrane region" description="Helical" evidence="7">
    <location>
        <begin position="193"/>
        <end position="213"/>
    </location>
</feature>
<organism evidence="9 10">
    <name type="scientific">Staphylotrichum longicolle</name>
    <dbReference type="NCBI Taxonomy" id="669026"/>
    <lineage>
        <taxon>Eukaryota</taxon>
        <taxon>Fungi</taxon>
        <taxon>Dikarya</taxon>
        <taxon>Ascomycota</taxon>
        <taxon>Pezizomycotina</taxon>
        <taxon>Sordariomycetes</taxon>
        <taxon>Sordariomycetidae</taxon>
        <taxon>Sordariales</taxon>
        <taxon>Chaetomiaceae</taxon>
        <taxon>Staphylotrichum</taxon>
    </lineage>
</organism>
<evidence type="ECO:0000256" key="5">
    <source>
        <dbReference type="ARBA" id="ARBA00038359"/>
    </source>
</evidence>
<feature type="domain" description="Rhodopsin" evidence="8">
    <location>
        <begin position="7"/>
        <end position="210"/>
    </location>
</feature>
<evidence type="ECO:0000256" key="4">
    <source>
        <dbReference type="ARBA" id="ARBA00023136"/>
    </source>
</evidence>
<evidence type="ECO:0000256" key="7">
    <source>
        <dbReference type="SAM" id="Phobius"/>
    </source>
</evidence>
<evidence type="ECO:0000256" key="6">
    <source>
        <dbReference type="SAM" id="MobiDB-lite"/>
    </source>
</evidence>
<feature type="transmembrane region" description="Helical" evidence="7">
    <location>
        <begin position="149"/>
        <end position="173"/>
    </location>
</feature>
<keyword evidence="10" id="KW-1185">Reference proteome</keyword>
<keyword evidence="2 7" id="KW-0812">Transmembrane</keyword>
<dbReference type="PANTHER" id="PTHR33048">
    <property type="entry name" value="PTH11-LIKE INTEGRAL MEMBRANE PROTEIN (AFU_ORTHOLOGUE AFUA_5G11245)"/>
    <property type="match status" value="1"/>
</dbReference>
<keyword evidence="4 7" id="KW-0472">Membrane</keyword>
<dbReference type="PANTHER" id="PTHR33048:SF143">
    <property type="entry name" value="EXTRACELLULAR MEMBRANE PROTEIN CFEM DOMAIN-CONTAINING PROTEIN-RELATED"/>
    <property type="match status" value="1"/>
</dbReference>
<evidence type="ECO:0000313" key="9">
    <source>
        <dbReference type="EMBL" id="KAG7293067.1"/>
    </source>
</evidence>
<evidence type="ECO:0000313" key="10">
    <source>
        <dbReference type="Proteomes" id="UP001197093"/>
    </source>
</evidence>